<evidence type="ECO:0000256" key="1">
    <source>
        <dbReference type="SAM" id="MobiDB-lite"/>
    </source>
</evidence>
<dbReference type="Proteomes" id="UP001500483">
    <property type="component" value="Unassembled WGS sequence"/>
</dbReference>
<dbReference type="InterPro" id="IPR010985">
    <property type="entry name" value="Ribbon_hlx_hlx"/>
</dbReference>
<dbReference type="Pfam" id="PF22513">
    <property type="entry name" value="FitA-like_RHH"/>
    <property type="match status" value="1"/>
</dbReference>
<dbReference type="InterPro" id="IPR053853">
    <property type="entry name" value="FitA-like_RHH"/>
</dbReference>
<feature type="compositionally biased region" description="Basic and acidic residues" evidence="1">
    <location>
        <begin position="70"/>
        <end position="87"/>
    </location>
</feature>
<keyword evidence="4" id="KW-1185">Reference proteome</keyword>
<accession>A0ABP6S1Q9</accession>
<evidence type="ECO:0000313" key="3">
    <source>
        <dbReference type="EMBL" id="GAA3365683.1"/>
    </source>
</evidence>
<organism evidence="3 4">
    <name type="scientific">Saccharopolyspora gregorii</name>
    <dbReference type="NCBI Taxonomy" id="33914"/>
    <lineage>
        <taxon>Bacteria</taxon>
        <taxon>Bacillati</taxon>
        <taxon>Actinomycetota</taxon>
        <taxon>Actinomycetes</taxon>
        <taxon>Pseudonocardiales</taxon>
        <taxon>Pseudonocardiaceae</taxon>
        <taxon>Saccharopolyspora</taxon>
    </lineage>
</organism>
<evidence type="ECO:0000313" key="4">
    <source>
        <dbReference type="Proteomes" id="UP001500483"/>
    </source>
</evidence>
<feature type="domain" description="Antitoxin FitA-like ribbon-helix-helix" evidence="2">
    <location>
        <begin position="6"/>
        <end position="40"/>
    </location>
</feature>
<feature type="region of interest" description="Disordered" evidence="1">
    <location>
        <begin position="55"/>
        <end position="87"/>
    </location>
</feature>
<evidence type="ECO:0000259" key="2">
    <source>
        <dbReference type="Pfam" id="PF22513"/>
    </source>
</evidence>
<gene>
    <name evidence="3" type="ORF">GCM10020366_66560</name>
</gene>
<protein>
    <recommendedName>
        <fullName evidence="2">Antitoxin FitA-like ribbon-helix-helix domain-containing protein</fullName>
    </recommendedName>
</protein>
<dbReference type="SUPFAM" id="SSF47598">
    <property type="entry name" value="Ribbon-helix-helix"/>
    <property type="match status" value="1"/>
</dbReference>
<name>A0ABP6S1Q9_9PSEU</name>
<reference evidence="4" key="1">
    <citation type="journal article" date="2019" name="Int. J. Syst. Evol. Microbiol.">
        <title>The Global Catalogue of Microorganisms (GCM) 10K type strain sequencing project: providing services to taxonomists for standard genome sequencing and annotation.</title>
        <authorList>
            <consortium name="The Broad Institute Genomics Platform"/>
            <consortium name="The Broad Institute Genome Sequencing Center for Infectious Disease"/>
            <person name="Wu L."/>
            <person name="Ma J."/>
        </authorList>
    </citation>
    <scope>NUCLEOTIDE SEQUENCE [LARGE SCALE GENOMIC DNA]</scope>
    <source>
        <strain evidence="4">JCM 9687</strain>
    </source>
</reference>
<sequence length="87" mass="9529">MHMVALQIRDVPEDVRDTLVDRARAQGQSLQAYLLSLVEAEARRSENRAVLSRFSGRSDGSRVAAGDTADELRGMRDERGLDENGGG</sequence>
<dbReference type="EMBL" id="BAAAYK010000038">
    <property type="protein sequence ID" value="GAA3365683.1"/>
    <property type="molecule type" value="Genomic_DNA"/>
</dbReference>
<proteinExistence type="predicted"/>
<comment type="caution">
    <text evidence="3">The sequence shown here is derived from an EMBL/GenBank/DDBJ whole genome shotgun (WGS) entry which is preliminary data.</text>
</comment>